<name>A0A0A0B2V9_9CELL</name>
<protein>
    <recommendedName>
        <fullName evidence="3">Adhesin domain-containing protein</fullName>
    </recommendedName>
</protein>
<evidence type="ECO:0000313" key="2">
    <source>
        <dbReference type="Proteomes" id="UP000029833"/>
    </source>
</evidence>
<keyword evidence="2" id="KW-1185">Reference proteome</keyword>
<organism evidence="1 2">
    <name type="scientific">Cellulomonas cellasea DSM 20118</name>
    <dbReference type="NCBI Taxonomy" id="1408250"/>
    <lineage>
        <taxon>Bacteria</taxon>
        <taxon>Bacillati</taxon>
        <taxon>Actinomycetota</taxon>
        <taxon>Actinomycetes</taxon>
        <taxon>Micrococcales</taxon>
        <taxon>Cellulomonadaceae</taxon>
        <taxon>Cellulomonas</taxon>
    </lineage>
</organism>
<dbReference type="AlphaFoldDB" id="A0A0A0B2V9"/>
<proteinExistence type="predicted"/>
<sequence>MPATAEVPTVRCSDLATDRYGAVVWQRIDAHLLVDSGSCSLVGVGVHGDATVAAGAELQLVRSSIHGDVDSAGVFRVIAGTVDGDISTSRPPGSRPYVTLDHAHVQGGLTGSASSYVVHDSTVVGAVDVTETEAVSLYFSFLGGSVSARTTVAFASERSTVTGDLSVSGASTLYTRLCTSTVHGDLTLSGAEGPVGLATVDADGHPCPSTVDGSVHVTGSSGDVTIGRLFVKGDLACTGNTGPGGVVLLAGVSVRGTRSGQCA</sequence>
<evidence type="ECO:0000313" key="1">
    <source>
        <dbReference type="EMBL" id="KGM00492.1"/>
    </source>
</evidence>
<dbReference type="EMBL" id="AXNT01000199">
    <property type="protein sequence ID" value="KGM00492.1"/>
    <property type="molecule type" value="Genomic_DNA"/>
</dbReference>
<accession>A0A0A0B2V9</accession>
<reference evidence="1 2" key="1">
    <citation type="submission" date="2013-10" db="EMBL/GenBank/DDBJ databases">
        <authorList>
            <person name="Wang G."/>
            <person name="Zhuang W."/>
        </authorList>
    </citation>
    <scope>NUCLEOTIDE SEQUENCE [LARGE SCALE GENOMIC DNA]</scope>
    <source>
        <strain evidence="1 2">DSM 20118</strain>
    </source>
</reference>
<evidence type="ECO:0008006" key="3">
    <source>
        <dbReference type="Google" id="ProtNLM"/>
    </source>
</evidence>
<comment type="caution">
    <text evidence="1">The sequence shown here is derived from an EMBL/GenBank/DDBJ whole genome shotgun (WGS) entry which is preliminary data.</text>
</comment>
<dbReference type="Proteomes" id="UP000029833">
    <property type="component" value="Unassembled WGS sequence"/>
</dbReference>
<gene>
    <name evidence="1" type="ORF">Q760_08380</name>
</gene>